<organism evidence="1 2">
    <name type="scientific">Paramecium octaurelia</name>
    <dbReference type="NCBI Taxonomy" id="43137"/>
    <lineage>
        <taxon>Eukaryota</taxon>
        <taxon>Sar</taxon>
        <taxon>Alveolata</taxon>
        <taxon>Ciliophora</taxon>
        <taxon>Intramacronucleata</taxon>
        <taxon>Oligohymenophorea</taxon>
        <taxon>Peniculida</taxon>
        <taxon>Parameciidae</taxon>
        <taxon>Paramecium</taxon>
    </lineage>
</organism>
<gene>
    <name evidence="1" type="ORF">POCTA_138.1.T1330010</name>
</gene>
<dbReference type="Proteomes" id="UP000683925">
    <property type="component" value="Unassembled WGS sequence"/>
</dbReference>
<protein>
    <submittedName>
        <fullName evidence="1">Uncharacterized protein</fullName>
    </submittedName>
</protein>
<evidence type="ECO:0000313" key="2">
    <source>
        <dbReference type="Proteomes" id="UP000683925"/>
    </source>
</evidence>
<name>A0A8S1XU30_PAROT</name>
<comment type="caution">
    <text evidence="1">The sequence shown here is derived from an EMBL/GenBank/DDBJ whole genome shotgun (WGS) entry which is preliminary data.</text>
</comment>
<proteinExistence type="predicted"/>
<evidence type="ECO:0000313" key="1">
    <source>
        <dbReference type="EMBL" id="CAD8204483.1"/>
    </source>
</evidence>
<reference evidence="1" key="1">
    <citation type="submission" date="2021-01" db="EMBL/GenBank/DDBJ databases">
        <authorList>
            <consortium name="Genoscope - CEA"/>
            <person name="William W."/>
        </authorList>
    </citation>
    <scope>NUCLEOTIDE SEQUENCE</scope>
</reference>
<dbReference type="EMBL" id="CAJJDP010000134">
    <property type="protein sequence ID" value="CAD8204483.1"/>
    <property type="molecule type" value="Genomic_DNA"/>
</dbReference>
<dbReference type="OrthoDB" id="10620154at2759"/>
<keyword evidence="2" id="KW-1185">Reference proteome</keyword>
<dbReference type="AlphaFoldDB" id="A0A8S1XU30"/>
<accession>A0A8S1XU30</accession>
<sequence length="79" mass="9049">MKSSMKGLRGRVWSIQVRSNNQQAVSASADGSCTFGVQNHSPELCVYSKVLYLKWFFTIMKKVNCQQQEVIEKQNFDQS</sequence>